<reference evidence="1" key="2">
    <citation type="journal article" date="2022" name="New Phytol.">
        <title>Evolutionary transition to the ectomycorrhizal habit in the genomes of a hyperdiverse lineage of mushroom-forming fungi.</title>
        <authorList>
            <person name="Looney B."/>
            <person name="Miyauchi S."/>
            <person name="Morin E."/>
            <person name="Drula E."/>
            <person name="Courty P.E."/>
            <person name="Kohler A."/>
            <person name="Kuo A."/>
            <person name="LaButti K."/>
            <person name="Pangilinan J."/>
            <person name="Lipzen A."/>
            <person name="Riley R."/>
            <person name="Andreopoulos W."/>
            <person name="He G."/>
            <person name="Johnson J."/>
            <person name="Nolan M."/>
            <person name="Tritt A."/>
            <person name="Barry K.W."/>
            <person name="Grigoriev I.V."/>
            <person name="Nagy L.G."/>
            <person name="Hibbett D."/>
            <person name="Henrissat B."/>
            <person name="Matheny P.B."/>
            <person name="Labbe J."/>
            <person name="Martin F.M."/>
        </authorList>
    </citation>
    <scope>NUCLEOTIDE SEQUENCE</scope>
    <source>
        <strain evidence="1">EC-137</strain>
    </source>
</reference>
<sequence>MSESQVWFITGAGSNFGVTLIRAALAAGHRVVATARKLSSLSLESSDSLLLVELDVTQQTHIDAAFEAAIARFGHIDVVVNKAGTSLLGEVEAVPEEDARHFFEVQFWGPVAVSKAALKVFRETKPAGARRCIINVSSATAALAPPLHAFHAASKAALETLTLSLNRELPKEWNIRAFNVEIGGFESKPALVRVLPQPPAYAAAAPGIVSMFRTNIATNGPPPGIGDVNKMARSMLDLARPDAGKLPVLITLGSDAWMLARTVQQRGLEELQGEEARARSTDRDGTDPAVVEQMVGHISMLL</sequence>
<gene>
    <name evidence="1" type="ORF">K488DRAFT_86324</name>
</gene>
<keyword evidence="2" id="KW-1185">Reference proteome</keyword>
<dbReference type="Proteomes" id="UP000814128">
    <property type="component" value="Unassembled WGS sequence"/>
</dbReference>
<comment type="caution">
    <text evidence="1">The sequence shown here is derived from an EMBL/GenBank/DDBJ whole genome shotgun (WGS) entry which is preliminary data.</text>
</comment>
<dbReference type="EMBL" id="MU273562">
    <property type="protein sequence ID" value="KAI0031946.1"/>
    <property type="molecule type" value="Genomic_DNA"/>
</dbReference>
<name>A0ACB8QJF2_9AGAM</name>
<proteinExistence type="predicted"/>
<reference evidence="1" key="1">
    <citation type="submission" date="2021-02" db="EMBL/GenBank/DDBJ databases">
        <authorList>
            <consortium name="DOE Joint Genome Institute"/>
            <person name="Ahrendt S."/>
            <person name="Looney B.P."/>
            <person name="Miyauchi S."/>
            <person name="Morin E."/>
            <person name="Drula E."/>
            <person name="Courty P.E."/>
            <person name="Chicoki N."/>
            <person name="Fauchery L."/>
            <person name="Kohler A."/>
            <person name="Kuo A."/>
            <person name="Labutti K."/>
            <person name="Pangilinan J."/>
            <person name="Lipzen A."/>
            <person name="Riley R."/>
            <person name="Andreopoulos W."/>
            <person name="He G."/>
            <person name="Johnson J."/>
            <person name="Barry K.W."/>
            <person name="Grigoriev I.V."/>
            <person name="Nagy L."/>
            <person name="Hibbett D."/>
            <person name="Henrissat B."/>
            <person name="Matheny P.B."/>
            <person name="Labbe J."/>
            <person name="Martin F."/>
        </authorList>
    </citation>
    <scope>NUCLEOTIDE SEQUENCE</scope>
    <source>
        <strain evidence="1">EC-137</strain>
    </source>
</reference>
<evidence type="ECO:0000313" key="2">
    <source>
        <dbReference type="Proteomes" id="UP000814128"/>
    </source>
</evidence>
<organism evidence="1 2">
    <name type="scientific">Vararia minispora EC-137</name>
    <dbReference type="NCBI Taxonomy" id="1314806"/>
    <lineage>
        <taxon>Eukaryota</taxon>
        <taxon>Fungi</taxon>
        <taxon>Dikarya</taxon>
        <taxon>Basidiomycota</taxon>
        <taxon>Agaricomycotina</taxon>
        <taxon>Agaricomycetes</taxon>
        <taxon>Russulales</taxon>
        <taxon>Lachnocladiaceae</taxon>
        <taxon>Vararia</taxon>
    </lineage>
</organism>
<protein>
    <submittedName>
        <fullName evidence="1">Uncharacterized protein</fullName>
    </submittedName>
</protein>
<evidence type="ECO:0000313" key="1">
    <source>
        <dbReference type="EMBL" id="KAI0031946.1"/>
    </source>
</evidence>
<accession>A0ACB8QJF2</accession>